<evidence type="ECO:0000313" key="2">
    <source>
        <dbReference type="Proteomes" id="UP001054889"/>
    </source>
</evidence>
<name>A0AAV5BCR4_ELECO</name>
<keyword evidence="2" id="KW-1185">Reference proteome</keyword>
<reference evidence="1" key="2">
    <citation type="submission" date="2021-12" db="EMBL/GenBank/DDBJ databases">
        <title>Resequencing data analysis of finger millet.</title>
        <authorList>
            <person name="Hatakeyama M."/>
            <person name="Aluri S."/>
            <person name="Balachadran M.T."/>
            <person name="Sivarajan S.R."/>
            <person name="Poveda L."/>
            <person name="Shimizu-Inatsugi R."/>
            <person name="Schlapbach R."/>
            <person name="Sreeman S.M."/>
            <person name="Shimizu K.K."/>
        </authorList>
    </citation>
    <scope>NUCLEOTIDE SEQUENCE</scope>
</reference>
<comment type="caution">
    <text evidence="1">The sequence shown here is derived from an EMBL/GenBank/DDBJ whole genome shotgun (WGS) entry which is preliminary data.</text>
</comment>
<dbReference type="Proteomes" id="UP001054889">
    <property type="component" value="Unassembled WGS sequence"/>
</dbReference>
<proteinExistence type="predicted"/>
<dbReference type="EMBL" id="BQKI01000001">
    <property type="protein sequence ID" value="GJM84736.1"/>
    <property type="molecule type" value="Genomic_DNA"/>
</dbReference>
<dbReference type="AlphaFoldDB" id="A0AAV5BCR4"/>
<protein>
    <submittedName>
        <fullName evidence="1">Uncharacterized protein</fullName>
    </submittedName>
</protein>
<sequence>MLPLTSSAVTRSSGARCACASAAVAPGAVACTSTAKRSRDSPLGTAGRSQCVFRVTVLAASAATGTEPAACCAWTPATGSSSAYGRVGSGLTTGTSCHVALQTGQSRRPFEVLSEKQWRWNTWEHSAVMRVCPRPSSPRQMVHRSPAAALVFAMEAAGEDQELRDLSEWMWRRAMVDGEAAQRGAYIGGESGDRFVVRTKYLDEKNNKSNNTVK</sequence>
<gene>
    <name evidence="1" type="primary">ga00436</name>
    <name evidence="1" type="ORF">PR202_ga00436</name>
</gene>
<accession>A0AAV5BCR4</accession>
<organism evidence="1 2">
    <name type="scientific">Eleusine coracana subsp. coracana</name>
    <dbReference type="NCBI Taxonomy" id="191504"/>
    <lineage>
        <taxon>Eukaryota</taxon>
        <taxon>Viridiplantae</taxon>
        <taxon>Streptophyta</taxon>
        <taxon>Embryophyta</taxon>
        <taxon>Tracheophyta</taxon>
        <taxon>Spermatophyta</taxon>
        <taxon>Magnoliopsida</taxon>
        <taxon>Liliopsida</taxon>
        <taxon>Poales</taxon>
        <taxon>Poaceae</taxon>
        <taxon>PACMAD clade</taxon>
        <taxon>Chloridoideae</taxon>
        <taxon>Cynodonteae</taxon>
        <taxon>Eleusininae</taxon>
        <taxon>Eleusine</taxon>
    </lineage>
</organism>
<reference evidence="1" key="1">
    <citation type="journal article" date="2018" name="DNA Res.">
        <title>Multiple hybrid de novo genome assembly of finger millet, an orphan allotetraploid crop.</title>
        <authorList>
            <person name="Hatakeyama M."/>
            <person name="Aluri S."/>
            <person name="Balachadran M.T."/>
            <person name="Sivarajan S.R."/>
            <person name="Patrignani A."/>
            <person name="Gruter S."/>
            <person name="Poveda L."/>
            <person name="Shimizu-Inatsugi R."/>
            <person name="Baeten J."/>
            <person name="Francoijs K.J."/>
            <person name="Nataraja K.N."/>
            <person name="Reddy Y.A.N."/>
            <person name="Phadnis S."/>
            <person name="Ravikumar R.L."/>
            <person name="Schlapbach R."/>
            <person name="Sreeman S.M."/>
            <person name="Shimizu K.K."/>
        </authorList>
    </citation>
    <scope>NUCLEOTIDE SEQUENCE</scope>
</reference>
<evidence type="ECO:0000313" key="1">
    <source>
        <dbReference type="EMBL" id="GJM84736.1"/>
    </source>
</evidence>